<dbReference type="InterPro" id="IPR029071">
    <property type="entry name" value="Ubiquitin-like_domsf"/>
</dbReference>
<dbReference type="AlphaFoldDB" id="A0A4S4ECS0"/>
<feature type="region of interest" description="Disordered" evidence="2">
    <location>
        <begin position="41"/>
        <end position="60"/>
    </location>
</feature>
<proteinExistence type="predicted"/>
<comment type="caution">
    <text evidence="4">The sequence shown here is derived from an EMBL/GenBank/DDBJ whole genome shotgun (WGS) entry which is preliminary data.</text>
</comment>
<dbReference type="SUPFAM" id="SSF54236">
    <property type="entry name" value="Ubiquitin-like"/>
    <property type="match status" value="1"/>
</dbReference>
<gene>
    <name evidence="4" type="ORF">TEA_017329</name>
</gene>
<feature type="domain" description="UBX" evidence="3">
    <location>
        <begin position="146"/>
        <end position="222"/>
    </location>
</feature>
<evidence type="ECO:0000256" key="1">
    <source>
        <dbReference type="ARBA" id="ARBA00022786"/>
    </source>
</evidence>
<dbReference type="PANTHER" id="PTHR47557:SF2">
    <property type="entry name" value="PLANT UBX DOMAIN-CONTAINING PROTEIN 1"/>
    <property type="match status" value="1"/>
</dbReference>
<dbReference type="EMBL" id="SDRB02005559">
    <property type="protein sequence ID" value="THG14079.1"/>
    <property type="molecule type" value="Genomic_DNA"/>
</dbReference>
<keyword evidence="1" id="KW-0833">Ubl conjugation pathway</keyword>
<name>A0A4S4ECS0_CAMSN</name>
<accession>A0A4S4ECS0</accession>
<dbReference type="STRING" id="542762.A0A4S4ECS0"/>
<dbReference type="Gene3D" id="3.10.20.90">
    <property type="entry name" value="Phosphatidylinositol 3-kinase Catalytic Subunit, Chain A, domain 1"/>
    <property type="match status" value="1"/>
</dbReference>
<evidence type="ECO:0000313" key="5">
    <source>
        <dbReference type="Proteomes" id="UP000306102"/>
    </source>
</evidence>
<evidence type="ECO:0000256" key="2">
    <source>
        <dbReference type="SAM" id="MobiDB-lite"/>
    </source>
</evidence>
<dbReference type="PANTHER" id="PTHR47557">
    <property type="entry name" value="PLANT UBX DOMAIN-CONTAINING PROTEIN 1"/>
    <property type="match status" value="1"/>
</dbReference>
<dbReference type="CDD" id="cd16118">
    <property type="entry name" value="UBX2_UBXN9"/>
    <property type="match status" value="1"/>
</dbReference>
<dbReference type="GO" id="GO:0032984">
    <property type="term" value="P:protein-containing complex disassembly"/>
    <property type="evidence" value="ECO:0007669"/>
    <property type="project" value="InterPro"/>
</dbReference>
<keyword evidence="5" id="KW-1185">Reference proteome</keyword>
<dbReference type="PROSITE" id="PS50033">
    <property type="entry name" value="UBX"/>
    <property type="match status" value="1"/>
</dbReference>
<feature type="compositionally biased region" description="Basic residues" evidence="2">
    <location>
        <begin position="283"/>
        <end position="295"/>
    </location>
</feature>
<sequence length="295" mass="33098">MRADSASTLKRRRLTTIDPMDSESAKVKLEAAKQKCGREIRVFETSPASPMPNDVSGGEEPDDFYEFTAEDYYRTLPNRKEGNIHDDDHYFRISSFIRRTNVSEVVFLSAEVGWGGVGCALCMTPIADKFLKTRKIREAEEAARRSKITKAVMRVQFPDNCTLEGTFHPSETIQSLIDLLKKVIAQPELPFYIYTTPPKKQVKDMSLDFYSAGFVPGAIVYFSYDQLPQGDDCPAVSGPFLQEDILSLKGLELIPEKEEEPVEAVPEPVIANSSSAVPERKPTGKKPVKPKWLKL</sequence>
<protein>
    <recommendedName>
        <fullName evidence="3">UBX domain-containing protein</fullName>
    </recommendedName>
</protein>
<feature type="region of interest" description="Disordered" evidence="2">
    <location>
        <begin position="257"/>
        <end position="295"/>
    </location>
</feature>
<dbReference type="InterPro" id="IPR001012">
    <property type="entry name" value="UBX_dom"/>
</dbReference>
<dbReference type="InterPro" id="IPR044232">
    <property type="entry name" value="PUX1"/>
</dbReference>
<reference evidence="4 5" key="1">
    <citation type="journal article" date="2018" name="Proc. Natl. Acad. Sci. U.S.A.">
        <title>Draft genome sequence of Camellia sinensis var. sinensis provides insights into the evolution of the tea genome and tea quality.</title>
        <authorList>
            <person name="Wei C."/>
            <person name="Yang H."/>
            <person name="Wang S."/>
            <person name="Zhao J."/>
            <person name="Liu C."/>
            <person name="Gao L."/>
            <person name="Xia E."/>
            <person name="Lu Y."/>
            <person name="Tai Y."/>
            <person name="She G."/>
            <person name="Sun J."/>
            <person name="Cao H."/>
            <person name="Tong W."/>
            <person name="Gao Q."/>
            <person name="Li Y."/>
            <person name="Deng W."/>
            <person name="Jiang X."/>
            <person name="Wang W."/>
            <person name="Chen Q."/>
            <person name="Zhang S."/>
            <person name="Li H."/>
            <person name="Wu J."/>
            <person name="Wang P."/>
            <person name="Li P."/>
            <person name="Shi C."/>
            <person name="Zheng F."/>
            <person name="Jian J."/>
            <person name="Huang B."/>
            <person name="Shan D."/>
            <person name="Shi M."/>
            <person name="Fang C."/>
            <person name="Yue Y."/>
            <person name="Li F."/>
            <person name="Li D."/>
            <person name="Wei S."/>
            <person name="Han B."/>
            <person name="Jiang C."/>
            <person name="Yin Y."/>
            <person name="Xia T."/>
            <person name="Zhang Z."/>
            <person name="Bennetzen J.L."/>
            <person name="Zhao S."/>
            <person name="Wan X."/>
        </authorList>
    </citation>
    <scope>NUCLEOTIDE SEQUENCE [LARGE SCALE GENOMIC DNA]</scope>
    <source>
        <strain evidence="5">cv. Shuchazao</strain>
        <tissue evidence="4">Leaf</tissue>
    </source>
</reference>
<organism evidence="4 5">
    <name type="scientific">Camellia sinensis var. sinensis</name>
    <name type="common">China tea</name>
    <dbReference type="NCBI Taxonomy" id="542762"/>
    <lineage>
        <taxon>Eukaryota</taxon>
        <taxon>Viridiplantae</taxon>
        <taxon>Streptophyta</taxon>
        <taxon>Embryophyta</taxon>
        <taxon>Tracheophyta</taxon>
        <taxon>Spermatophyta</taxon>
        <taxon>Magnoliopsida</taxon>
        <taxon>eudicotyledons</taxon>
        <taxon>Gunneridae</taxon>
        <taxon>Pentapetalae</taxon>
        <taxon>asterids</taxon>
        <taxon>Ericales</taxon>
        <taxon>Theaceae</taxon>
        <taxon>Camellia</taxon>
    </lineage>
</organism>
<dbReference type="Proteomes" id="UP000306102">
    <property type="component" value="Unassembled WGS sequence"/>
</dbReference>
<evidence type="ECO:0000259" key="3">
    <source>
        <dbReference type="PROSITE" id="PS50033"/>
    </source>
</evidence>
<dbReference type="GO" id="GO:0051117">
    <property type="term" value="F:ATPase binding"/>
    <property type="evidence" value="ECO:0007669"/>
    <property type="project" value="InterPro"/>
</dbReference>
<evidence type="ECO:0000313" key="4">
    <source>
        <dbReference type="EMBL" id="THG14079.1"/>
    </source>
</evidence>